<dbReference type="SMART" id="SM00252">
    <property type="entry name" value="SH2"/>
    <property type="match status" value="1"/>
</dbReference>
<dbReference type="InterPro" id="IPR036860">
    <property type="entry name" value="SH2_dom_sf"/>
</dbReference>
<feature type="compositionally biased region" description="Polar residues" evidence="3">
    <location>
        <begin position="1"/>
        <end position="10"/>
    </location>
</feature>
<accession>A0A7M5X143</accession>
<feature type="compositionally biased region" description="Acidic residues" evidence="3">
    <location>
        <begin position="265"/>
        <end position="274"/>
    </location>
</feature>
<dbReference type="GeneID" id="136808933"/>
<keyword evidence="6" id="KW-1185">Reference proteome</keyword>
<dbReference type="OrthoDB" id="5914531at2759"/>
<name>A0A7M5X143_9CNID</name>
<evidence type="ECO:0000256" key="3">
    <source>
        <dbReference type="SAM" id="MobiDB-lite"/>
    </source>
</evidence>
<feature type="compositionally biased region" description="Polar residues" evidence="3">
    <location>
        <begin position="289"/>
        <end position="308"/>
    </location>
</feature>
<dbReference type="Gene3D" id="3.30.505.10">
    <property type="entry name" value="SH2 domain"/>
    <property type="match status" value="1"/>
</dbReference>
<feature type="compositionally biased region" description="Pro residues" evidence="3">
    <location>
        <begin position="44"/>
        <end position="63"/>
    </location>
</feature>
<feature type="domain" description="SH2" evidence="4">
    <location>
        <begin position="447"/>
        <end position="541"/>
    </location>
</feature>
<feature type="compositionally biased region" description="Pro residues" evidence="3">
    <location>
        <begin position="411"/>
        <end position="426"/>
    </location>
</feature>
<dbReference type="PROSITE" id="PS50001">
    <property type="entry name" value="SH2"/>
    <property type="match status" value="1"/>
</dbReference>
<dbReference type="EnsemblMetazoa" id="CLYHEMT016015.1">
    <property type="protein sequence ID" value="CLYHEMP016015.1"/>
    <property type="gene ID" value="CLYHEMG016015"/>
</dbReference>
<keyword evidence="1 2" id="KW-0727">SH2 domain</keyword>
<dbReference type="Proteomes" id="UP000594262">
    <property type="component" value="Unplaced"/>
</dbReference>
<feature type="compositionally biased region" description="Polar residues" evidence="3">
    <location>
        <begin position="19"/>
        <end position="28"/>
    </location>
</feature>
<feature type="compositionally biased region" description="Basic and acidic residues" evidence="3">
    <location>
        <begin position="242"/>
        <end position="255"/>
    </location>
</feature>
<dbReference type="GO" id="GO:0001784">
    <property type="term" value="F:phosphotyrosine residue binding"/>
    <property type="evidence" value="ECO:0007669"/>
    <property type="project" value="TreeGrafter"/>
</dbReference>
<evidence type="ECO:0000259" key="4">
    <source>
        <dbReference type="PROSITE" id="PS50001"/>
    </source>
</evidence>
<feature type="compositionally biased region" description="Basic and acidic residues" evidence="3">
    <location>
        <begin position="69"/>
        <end position="81"/>
    </location>
</feature>
<evidence type="ECO:0000256" key="2">
    <source>
        <dbReference type="PROSITE-ProRule" id="PRU00191"/>
    </source>
</evidence>
<feature type="region of interest" description="Disordered" evidence="3">
    <location>
        <begin position="1"/>
        <end position="429"/>
    </location>
</feature>
<feature type="compositionally biased region" description="Low complexity" evidence="3">
    <location>
        <begin position="381"/>
        <end position="397"/>
    </location>
</feature>
<feature type="compositionally biased region" description="Basic and acidic residues" evidence="3">
    <location>
        <begin position="124"/>
        <end position="142"/>
    </location>
</feature>
<evidence type="ECO:0000313" key="6">
    <source>
        <dbReference type="Proteomes" id="UP000594262"/>
    </source>
</evidence>
<sequence length="554" mass="61819">MAASKLSQLFNRGKKQPKLRNQSSQGVDSSDDEGYQDPIQNCPTEPPTRIPIPSYPPPRPASPKNPVANRDDYADPWDSKGSRTMSSGGGGAIPPPRSMDTYQDPFDSRKENVKSYDPSGMSSSREDYADPFDTKFNNEKTKAQQKQAPTHSVPDEEEADYDEPYEQKPSLNDTYEDPWDTRRSIDLTESFTASTKPKPVPPPASQNIKINNKRDDYSDPWDSKLSASLTTEESYDDTYSEPYDKGKTTIMDEKSKKKPSTSTKDDDDDDDDIYDMPYEEKEMIGIAKPQQNQGIQNFRSASVSSTKPEPQRVAPKPPLPYSGTVTSPTVPPPSQPQQPTTSPQQPAPGGGDYDSPWEWRVPKVEQEFKRFSIGGADKKPAAPVAAPRGGPAGKRPGAAPPPPINQNINPVPKPQRTNPPPKPPQPTNIAEKEYEVDPTIPLENQGWFHGHIRRGEAESLLHNQPDCSYLIRNSESSKLDFSLSLRNRGAPMHLKISNRDGKYILGINSRPYDTIPEMIHHYAMHMLNIKGAEHVKLKYPVFQENMYFTVEPGS</sequence>
<dbReference type="RefSeq" id="XP_066921595.1">
    <property type="nucleotide sequence ID" value="XM_067065494.1"/>
</dbReference>
<feature type="compositionally biased region" description="Basic and acidic residues" evidence="3">
    <location>
        <begin position="360"/>
        <end position="380"/>
    </location>
</feature>
<evidence type="ECO:0000256" key="1">
    <source>
        <dbReference type="ARBA" id="ARBA00022999"/>
    </source>
</evidence>
<dbReference type="PANTHER" id="PTHR15127">
    <property type="entry name" value="HEAVYWEIGHT, ISOFORM A"/>
    <property type="match status" value="1"/>
</dbReference>
<dbReference type="PRINTS" id="PR00401">
    <property type="entry name" value="SH2DOMAIN"/>
</dbReference>
<feature type="compositionally biased region" description="Acidic residues" evidence="3">
    <location>
        <begin position="155"/>
        <end position="164"/>
    </location>
</feature>
<dbReference type="AlphaFoldDB" id="A0A7M5X143"/>
<dbReference type="SUPFAM" id="SSF55550">
    <property type="entry name" value="SH2 domain"/>
    <property type="match status" value="1"/>
</dbReference>
<evidence type="ECO:0000313" key="5">
    <source>
        <dbReference type="EnsemblMetazoa" id="CLYHEMP016015.1"/>
    </source>
</evidence>
<reference evidence="5" key="1">
    <citation type="submission" date="2021-01" db="UniProtKB">
        <authorList>
            <consortium name="EnsemblMetazoa"/>
        </authorList>
    </citation>
    <scope>IDENTIFICATION</scope>
</reference>
<proteinExistence type="predicted"/>
<protein>
    <recommendedName>
        <fullName evidence="4">SH2 domain-containing protein</fullName>
    </recommendedName>
</protein>
<dbReference type="InterPro" id="IPR051846">
    <property type="entry name" value="SH2_domain_adapters"/>
</dbReference>
<organism evidence="5 6">
    <name type="scientific">Clytia hemisphaerica</name>
    <dbReference type="NCBI Taxonomy" id="252671"/>
    <lineage>
        <taxon>Eukaryota</taxon>
        <taxon>Metazoa</taxon>
        <taxon>Cnidaria</taxon>
        <taxon>Hydrozoa</taxon>
        <taxon>Hydroidolina</taxon>
        <taxon>Leptothecata</taxon>
        <taxon>Obeliida</taxon>
        <taxon>Clytiidae</taxon>
        <taxon>Clytia</taxon>
    </lineage>
</organism>
<dbReference type="InterPro" id="IPR000980">
    <property type="entry name" value="SH2"/>
</dbReference>
<dbReference type="Pfam" id="PF00017">
    <property type="entry name" value="SH2"/>
    <property type="match status" value="1"/>
</dbReference>
<dbReference type="PANTHER" id="PTHR15127:SF32">
    <property type="entry name" value="HEAVYWEIGHT, ISOFORM A"/>
    <property type="match status" value="1"/>
</dbReference>